<keyword evidence="1" id="KW-0812">Transmembrane</keyword>
<reference evidence="2 3" key="1">
    <citation type="submission" date="2016-10" db="EMBL/GenBank/DDBJ databases">
        <authorList>
            <person name="de Groot N.N."/>
        </authorList>
    </citation>
    <scope>NUCLEOTIDE SEQUENCE [LARGE SCALE GENOMIC DNA]</scope>
    <source>
        <strain evidence="2 3">47C3B</strain>
    </source>
</reference>
<dbReference type="EMBL" id="FNAI01000003">
    <property type="protein sequence ID" value="SDD96876.1"/>
    <property type="molecule type" value="Genomic_DNA"/>
</dbReference>
<feature type="transmembrane region" description="Helical" evidence="1">
    <location>
        <begin position="44"/>
        <end position="68"/>
    </location>
</feature>
<name>A0A1G6Z4Z2_9SPHI</name>
<organism evidence="2 3">
    <name type="scientific">Mucilaginibacter pineti</name>
    <dbReference type="NCBI Taxonomy" id="1391627"/>
    <lineage>
        <taxon>Bacteria</taxon>
        <taxon>Pseudomonadati</taxon>
        <taxon>Bacteroidota</taxon>
        <taxon>Sphingobacteriia</taxon>
        <taxon>Sphingobacteriales</taxon>
        <taxon>Sphingobacteriaceae</taxon>
        <taxon>Mucilaginibacter</taxon>
    </lineage>
</organism>
<dbReference type="AlphaFoldDB" id="A0A1G6Z4Z2"/>
<feature type="transmembrane region" description="Helical" evidence="1">
    <location>
        <begin position="80"/>
        <end position="96"/>
    </location>
</feature>
<proteinExistence type="predicted"/>
<keyword evidence="3" id="KW-1185">Reference proteome</keyword>
<gene>
    <name evidence="2" type="ORF">SAMN05216464_103193</name>
</gene>
<feature type="transmembrane region" description="Helical" evidence="1">
    <location>
        <begin position="226"/>
        <end position="245"/>
    </location>
</feature>
<keyword evidence="1" id="KW-1133">Transmembrane helix</keyword>
<sequence length="246" mass="27932">MLYLYIALMAQAVVFIAVFDKFSYLCAFAYFGVSALAFHLKMPWPWHVGAMAVGLLFEIAIYQIDVWLEVTDPFKFLTKRNIVSVLVLFVFCVGFIQQSTAVVQLNLFTWNAIFDWIAILYVLLSAIPIAISVTDYLSAKTVTACKLKIKSTRRKQIPRVGTNNYLSASANGTDYEFVTTSVAYSVLKNTSEVTINLWHANSGQVFIKNDFLRQERKAWRFIQLKTTMLLLSLIVVAVGVVYYISR</sequence>
<feature type="transmembrane region" description="Helical" evidence="1">
    <location>
        <begin position="116"/>
        <end position="138"/>
    </location>
</feature>
<keyword evidence="1" id="KW-0472">Membrane</keyword>
<feature type="transmembrane region" description="Helical" evidence="1">
    <location>
        <begin position="12"/>
        <end position="38"/>
    </location>
</feature>
<evidence type="ECO:0000313" key="3">
    <source>
        <dbReference type="Proteomes" id="UP000199072"/>
    </source>
</evidence>
<protein>
    <submittedName>
        <fullName evidence="2">Uncharacterized protein</fullName>
    </submittedName>
</protein>
<evidence type="ECO:0000313" key="2">
    <source>
        <dbReference type="EMBL" id="SDD96876.1"/>
    </source>
</evidence>
<evidence type="ECO:0000256" key="1">
    <source>
        <dbReference type="SAM" id="Phobius"/>
    </source>
</evidence>
<dbReference type="Proteomes" id="UP000199072">
    <property type="component" value="Unassembled WGS sequence"/>
</dbReference>
<accession>A0A1G6Z4Z2</accession>